<accession>A0ACC2VW78</accession>
<gene>
    <name evidence="1" type="ORF">QFC21_002532</name>
</gene>
<protein>
    <submittedName>
        <fullName evidence="1">Uncharacterized protein</fullName>
    </submittedName>
</protein>
<evidence type="ECO:0000313" key="1">
    <source>
        <dbReference type="EMBL" id="KAJ9103110.1"/>
    </source>
</evidence>
<sequence length="561" mass="61529">MPAIVRYADIPIGNAINVALTHASDYGPINITCPSDTIWLRKADALGTDEQAYLTKRAGHLATAWTAQTHRVGLPSPPRTPVVAMALSGGGYRAMLSGSGMAFAPPSTEEGNVGDILGLSTYVSGLSGGSWAVSSFYANNGTSPQDLVENVWHLDDNLLAPGWSTGGFYDDLRNGTRQKAEAGFVTQITDLWALALTDHLFPEQWRSGKGYANLAWSDLKDNIQQLQEATLPYPIVVALEREPDQPKDGMIATNSTIFEFTLSEFGSWRFAGFIVGTSASVFNMGMVEVSAAKVNSLLETLKTIGKFVLSGIGKHNDDVATYVNPFYGWDTEYDAIGTMETITLVDGGEADENIPLEPFLQSARQVDAIIAFDNTDNINGWPTGKSLYVTYEKARNHSEMYGTPSKMPQVPSPAGFINQGLNSRPTFFGCNDTDLPTVIYIPNYPFTYQSNQETFKLSYSKQEALGMIENGRRVLNLNGTISRWPQCLTCALMDNAVMEREGAKRSVECQTCFDAFCWNGVDDQKEEEEDAYNPTPILRVTKCSINPSSEVRRFPGFWFPG</sequence>
<dbReference type="EMBL" id="JASBWT010000007">
    <property type="protein sequence ID" value="KAJ9103110.1"/>
    <property type="molecule type" value="Genomic_DNA"/>
</dbReference>
<name>A0ACC2VW78_9TREE</name>
<keyword evidence="2" id="KW-1185">Reference proteome</keyword>
<comment type="caution">
    <text evidence="1">The sequence shown here is derived from an EMBL/GenBank/DDBJ whole genome shotgun (WGS) entry which is preliminary data.</text>
</comment>
<evidence type="ECO:0000313" key="2">
    <source>
        <dbReference type="Proteomes" id="UP001227268"/>
    </source>
</evidence>
<dbReference type="Proteomes" id="UP001227268">
    <property type="component" value="Unassembled WGS sequence"/>
</dbReference>
<reference evidence="1" key="1">
    <citation type="submission" date="2023-04" db="EMBL/GenBank/DDBJ databases">
        <title>Draft Genome sequencing of Naganishia species isolated from polar environments using Oxford Nanopore Technology.</title>
        <authorList>
            <person name="Leo P."/>
            <person name="Venkateswaran K."/>
        </authorList>
    </citation>
    <scope>NUCLEOTIDE SEQUENCE</scope>
    <source>
        <strain evidence="1">MNA-CCFEE 5423</strain>
    </source>
</reference>
<proteinExistence type="predicted"/>
<organism evidence="1 2">
    <name type="scientific">Naganishia friedmannii</name>
    <dbReference type="NCBI Taxonomy" id="89922"/>
    <lineage>
        <taxon>Eukaryota</taxon>
        <taxon>Fungi</taxon>
        <taxon>Dikarya</taxon>
        <taxon>Basidiomycota</taxon>
        <taxon>Agaricomycotina</taxon>
        <taxon>Tremellomycetes</taxon>
        <taxon>Filobasidiales</taxon>
        <taxon>Filobasidiaceae</taxon>
        <taxon>Naganishia</taxon>
    </lineage>
</organism>